<comment type="similarity">
    <text evidence="1">Belongs to the amino acid-polyamine-organocation (APC) superfamily. Cationic amino acid transporter (CAT) (TC 2.A.3.3) family.</text>
</comment>
<evidence type="ECO:0000256" key="1">
    <source>
        <dbReference type="ARBA" id="ARBA00008572"/>
    </source>
</evidence>
<dbReference type="Pfam" id="PF13906">
    <property type="entry name" value="AA_permease_C"/>
    <property type="match status" value="1"/>
</dbReference>
<feature type="transmembrane region" description="Helical" evidence="3">
    <location>
        <begin position="99"/>
        <end position="123"/>
    </location>
</feature>
<reference evidence="5" key="1">
    <citation type="submission" date="2022-08" db="EMBL/GenBank/DDBJ databases">
        <authorList>
            <person name="Marques A."/>
        </authorList>
    </citation>
    <scope>NUCLEOTIDE SEQUENCE</scope>
    <source>
        <strain evidence="5">RhyPub2mFocal</strain>
        <tissue evidence="5">Leaves</tissue>
    </source>
</reference>
<feature type="transmembrane region" description="Helical" evidence="3">
    <location>
        <begin position="64"/>
        <end position="87"/>
    </location>
</feature>
<keyword evidence="3" id="KW-0472">Membrane</keyword>
<keyword evidence="2" id="KW-0813">Transport</keyword>
<dbReference type="InterPro" id="IPR029485">
    <property type="entry name" value="CAT_C"/>
</dbReference>
<evidence type="ECO:0000313" key="6">
    <source>
        <dbReference type="Proteomes" id="UP001140206"/>
    </source>
</evidence>
<sequence length="126" mass="13952">MVAVSILVLRYAPPDEATDPVFLQDQTEIKKYERRRKAISNIVLICFESLILTSGASARFLPVYLQYIACIVGGLLLLCSSVLLSHIDQYNGQSNFGNSGGFLCPFVPWLPILCITVNIYLLINLG</sequence>
<feature type="domain" description="Cationic amino acid transporter C-terminal" evidence="4">
    <location>
        <begin position="102"/>
        <end position="126"/>
    </location>
</feature>
<dbReference type="Proteomes" id="UP001140206">
    <property type="component" value="Chromosome 1"/>
</dbReference>
<feature type="transmembrane region" description="Helical" evidence="3">
    <location>
        <begin position="38"/>
        <end position="58"/>
    </location>
</feature>
<evidence type="ECO:0000256" key="3">
    <source>
        <dbReference type="SAM" id="Phobius"/>
    </source>
</evidence>
<organism evidence="5 6">
    <name type="scientific">Rhynchospora pubera</name>
    <dbReference type="NCBI Taxonomy" id="906938"/>
    <lineage>
        <taxon>Eukaryota</taxon>
        <taxon>Viridiplantae</taxon>
        <taxon>Streptophyta</taxon>
        <taxon>Embryophyta</taxon>
        <taxon>Tracheophyta</taxon>
        <taxon>Spermatophyta</taxon>
        <taxon>Magnoliopsida</taxon>
        <taxon>Liliopsida</taxon>
        <taxon>Poales</taxon>
        <taxon>Cyperaceae</taxon>
        <taxon>Cyperoideae</taxon>
        <taxon>Rhynchosporeae</taxon>
        <taxon>Rhynchospora</taxon>
    </lineage>
</organism>
<name>A0AAV8HJU0_9POAL</name>
<evidence type="ECO:0000313" key="5">
    <source>
        <dbReference type="EMBL" id="KAJ4815102.1"/>
    </source>
</evidence>
<evidence type="ECO:0000256" key="2">
    <source>
        <dbReference type="ARBA" id="ARBA00022448"/>
    </source>
</evidence>
<gene>
    <name evidence="5" type="ORF">LUZ62_027668</name>
</gene>
<evidence type="ECO:0000259" key="4">
    <source>
        <dbReference type="Pfam" id="PF13906"/>
    </source>
</evidence>
<dbReference type="EMBL" id="JAMFTS010000001">
    <property type="protein sequence ID" value="KAJ4815102.1"/>
    <property type="molecule type" value="Genomic_DNA"/>
</dbReference>
<protein>
    <submittedName>
        <fullName evidence="5">Cationic amino acid transporter 2</fullName>
    </submittedName>
</protein>
<dbReference type="GO" id="GO:0015171">
    <property type="term" value="F:amino acid transmembrane transporter activity"/>
    <property type="evidence" value="ECO:0007669"/>
    <property type="project" value="TreeGrafter"/>
</dbReference>
<accession>A0AAV8HJU0</accession>
<dbReference type="PANTHER" id="PTHR43243">
    <property type="entry name" value="INNER MEMBRANE TRANSPORTER YGJI-RELATED"/>
    <property type="match status" value="1"/>
</dbReference>
<dbReference type="PANTHER" id="PTHR43243:SF4">
    <property type="entry name" value="CATIONIC AMINO ACID TRANSPORTER 4"/>
    <property type="match status" value="1"/>
</dbReference>
<keyword evidence="3" id="KW-0812">Transmembrane</keyword>
<comment type="caution">
    <text evidence="5">The sequence shown here is derived from an EMBL/GenBank/DDBJ whole genome shotgun (WGS) entry which is preliminary data.</text>
</comment>
<proteinExistence type="inferred from homology"/>
<keyword evidence="3" id="KW-1133">Transmembrane helix</keyword>
<dbReference type="AlphaFoldDB" id="A0AAV8HJU0"/>
<keyword evidence="6" id="KW-1185">Reference proteome</keyword>